<dbReference type="GO" id="GO:0006388">
    <property type="term" value="P:tRNA splicing, via endonucleolytic cleavage and ligation"/>
    <property type="evidence" value="ECO:0007669"/>
    <property type="project" value="UniProtKB-UniRule"/>
</dbReference>
<feature type="active site" description="N6-AMP-lysine intermediate" evidence="2">
    <location>
        <position position="119"/>
    </location>
</feature>
<dbReference type="PANTHER" id="PTHR32004">
    <property type="entry name" value="TRNA LIGASE"/>
    <property type="match status" value="1"/>
</dbReference>
<dbReference type="Gene3D" id="3.40.50.300">
    <property type="entry name" value="P-loop containing nucleotide triphosphate hydrolases"/>
    <property type="match status" value="1"/>
</dbReference>
<dbReference type="GO" id="GO:0008081">
    <property type="term" value="F:phosphoric diester hydrolase activity"/>
    <property type="evidence" value="ECO:0007669"/>
    <property type="project" value="InterPro"/>
</dbReference>
<reference evidence="7" key="1">
    <citation type="submission" date="2021-03" db="EMBL/GenBank/DDBJ databases">
        <authorList>
            <person name="Palmer J.M."/>
        </authorList>
    </citation>
    <scope>NUCLEOTIDE SEQUENCE</scope>
    <source>
        <strain evidence="7">ARV_011</strain>
    </source>
</reference>
<proteinExistence type="inferred from homology"/>
<name>A0A9P7V6U2_9ASCO</name>
<dbReference type="RefSeq" id="XP_043047990.1">
    <property type="nucleotide sequence ID" value="XM_043192622.1"/>
</dbReference>
<gene>
    <name evidence="7" type="ORF">KQ657_001841</name>
</gene>
<dbReference type="GO" id="GO:0051730">
    <property type="term" value="F:GTP-dependent polyribonucleotide 5'-hydroxyl-kinase activity"/>
    <property type="evidence" value="ECO:0007669"/>
    <property type="project" value="InterPro"/>
</dbReference>
<evidence type="ECO:0000313" key="7">
    <source>
        <dbReference type="EMBL" id="KAG7192440.1"/>
    </source>
</evidence>
<evidence type="ECO:0000259" key="4">
    <source>
        <dbReference type="Pfam" id="PF08302"/>
    </source>
</evidence>
<dbReference type="Pfam" id="PF08303">
    <property type="entry name" value="tRNA_lig_kinase"/>
    <property type="match status" value="1"/>
</dbReference>
<feature type="compositionally biased region" description="Basic and acidic residues" evidence="3">
    <location>
        <begin position="615"/>
        <end position="628"/>
    </location>
</feature>
<dbReference type="InterPro" id="IPR015966">
    <property type="entry name" value="tRNA_lig_kin_fungi"/>
</dbReference>
<dbReference type="EMBL" id="JAHMUF010000018">
    <property type="protein sequence ID" value="KAG7192440.1"/>
    <property type="molecule type" value="Genomic_DNA"/>
</dbReference>
<evidence type="ECO:0000256" key="2">
    <source>
        <dbReference type="PIRSR" id="PIRSR019634-50"/>
    </source>
</evidence>
<dbReference type="Pfam" id="PF09511">
    <property type="entry name" value="RNA_lig_T4_1"/>
    <property type="match status" value="1"/>
</dbReference>
<dbReference type="AlphaFoldDB" id="A0A9P7V6U2"/>
<comment type="catalytic activity">
    <reaction evidence="1">
        <text>ATP + (ribonucleotide)n-3'-hydroxyl + 5'-phospho-(ribonucleotide)m = (ribonucleotide)n+m + AMP + diphosphate.</text>
        <dbReference type="EC" id="6.5.1.3"/>
    </reaction>
</comment>
<evidence type="ECO:0000256" key="1">
    <source>
        <dbReference type="PIRNR" id="PIRNR019634"/>
    </source>
</evidence>
<keyword evidence="1" id="KW-0436">Ligase</keyword>
<dbReference type="Pfam" id="PF08302">
    <property type="entry name" value="tRNA_lig_CPD"/>
    <property type="match status" value="1"/>
</dbReference>
<dbReference type="GO" id="GO:0003972">
    <property type="term" value="F:RNA ligase (ATP) activity"/>
    <property type="evidence" value="ECO:0007669"/>
    <property type="project" value="UniProtKB-UniRule"/>
</dbReference>
<evidence type="ECO:0000256" key="3">
    <source>
        <dbReference type="SAM" id="MobiDB-lite"/>
    </source>
</evidence>
<feature type="region of interest" description="Disordered" evidence="3">
    <location>
        <begin position="615"/>
        <end position="659"/>
    </location>
</feature>
<keyword evidence="8" id="KW-1185">Reference proteome</keyword>
<dbReference type="InterPro" id="IPR015965">
    <property type="entry name" value="tRNA_lig_PDEase"/>
</dbReference>
<evidence type="ECO:0000313" key="8">
    <source>
        <dbReference type="Proteomes" id="UP000790833"/>
    </source>
</evidence>
<comment type="caution">
    <text evidence="7">The sequence shown here is derived from an EMBL/GenBank/DDBJ whole genome shotgun (WGS) entry which is preliminary data.</text>
</comment>
<dbReference type="PIRSF" id="PIRSF019634">
    <property type="entry name" value="tRNA_lig_yeast"/>
    <property type="match status" value="1"/>
</dbReference>
<evidence type="ECO:0000259" key="5">
    <source>
        <dbReference type="Pfam" id="PF08303"/>
    </source>
</evidence>
<organism evidence="7 8">
    <name type="scientific">Scheffersomyces spartinae</name>
    <dbReference type="NCBI Taxonomy" id="45513"/>
    <lineage>
        <taxon>Eukaryota</taxon>
        <taxon>Fungi</taxon>
        <taxon>Dikarya</taxon>
        <taxon>Ascomycota</taxon>
        <taxon>Saccharomycotina</taxon>
        <taxon>Pichiomycetes</taxon>
        <taxon>Debaryomycetaceae</taxon>
        <taxon>Scheffersomyces</taxon>
    </lineage>
</organism>
<dbReference type="OrthoDB" id="276239at2759"/>
<dbReference type="InterPro" id="IPR027417">
    <property type="entry name" value="P-loop_NTPase"/>
</dbReference>
<feature type="domain" description="tRNA ligase kinase" evidence="5">
    <location>
        <begin position="402"/>
        <end position="565"/>
    </location>
</feature>
<dbReference type="PANTHER" id="PTHR32004:SF1">
    <property type="entry name" value="TRNA LIGASE"/>
    <property type="match status" value="1"/>
</dbReference>
<dbReference type="GO" id="GO:0005634">
    <property type="term" value="C:nucleus"/>
    <property type="evidence" value="ECO:0007669"/>
    <property type="project" value="TreeGrafter"/>
</dbReference>
<dbReference type="InterPro" id="IPR012387">
    <property type="entry name" value="Trl1_fun"/>
</dbReference>
<feature type="domain" description="T4 RNA ligase 1-like N-terminal" evidence="6">
    <location>
        <begin position="68"/>
        <end position="298"/>
    </location>
</feature>
<accession>A0A9P7V6U2</accession>
<keyword evidence="1" id="KW-0819">tRNA processing</keyword>
<protein>
    <recommendedName>
        <fullName evidence="1">tRNA ligase</fullName>
        <ecNumber evidence="1">6.5.1.3</ecNumber>
    </recommendedName>
</protein>
<dbReference type="InterPro" id="IPR019039">
    <property type="entry name" value="T4-Rnl1-like_N"/>
</dbReference>
<dbReference type="EC" id="6.5.1.3" evidence="1"/>
<dbReference type="GO" id="GO:0005524">
    <property type="term" value="F:ATP binding"/>
    <property type="evidence" value="ECO:0007669"/>
    <property type="project" value="UniProtKB-UniRule"/>
</dbReference>
<feature type="domain" description="tRNA ligase phosphodiesterase" evidence="4">
    <location>
        <begin position="623"/>
        <end position="789"/>
    </location>
</feature>
<comment type="similarity">
    <text evidence="1">Belongs to the TRL1 family.</text>
</comment>
<dbReference type="Proteomes" id="UP000790833">
    <property type="component" value="Unassembled WGS sequence"/>
</dbReference>
<sequence length="817" mass="93701">MTFTPLPAYRDTPEQLSALLDSLETGATNMNKLEFSCKKHTNTVHGVDIDSWKINEWDYYLSKTLPIYARGLFTTGGLEEQPRIAVRGYNKFFNLGEKGAIQRNALDEHLKGPFYLSLKENGCIVFISALETGELLCCSKHSIGYRKDVSYKNHALEGEAQLLKQLKRCNIEPTELGKKLFELNITLVAELCDDEFEEHVLRYSKEDLGLYLHGLVFNTIEFKTYPMEQVEAFATEWGFKSVRYVTLDTVEQTLQLLDECAKTGTYNGREAEGFVIRCYRKEDLSDYFFKFKFKEPYLFYRQLREVAKKLWLSDTPIHKIMVNVKVHKALTLKYLEYLNGLDDPELKEQFKQNKGIIKIREMFFESISSSKKRLGHQILSSFDELEQEMSKLEITEHTKYALVPIATVGCGKTTVFHTLKALYPSVVGHIQNDNLGRKAKKQLVGICLQELALGKQVVCVDKNNQEKLHRVKLFNDIEQMKQDYLGTSTSLKVIALDFTSQLSREELSVLTMERVAKRGNNHQMLKYEENAEQVKGILNRFVKSLQPLDVSRKPDMLFDEVILLDPRAGSLDSVNRLVSRLAELIPELPKKTPREIEARYRELRQMKVGRDAVLEDEAKKEEMRAQSKKEKKKKKKEQQHQQQTESTDKQKSSKPKPKNVMFVGIKVPRGILLPLLEKALGANDQWKKLKSLNRVQQEFHITLCHRAMIKSEEVKPIWNDLLELDFEKVKASITLNKVVVHDDTLICVEVTINSFSQEVPVPQTITPHITVGTFASNIKPVELNSTLKLAQSACESITLVTLDNQPLTGLPLAKYSH</sequence>
<evidence type="ECO:0000259" key="6">
    <source>
        <dbReference type="Pfam" id="PF09511"/>
    </source>
</evidence>
<dbReference type="GeneID" id="66115215"/>